<evidence type="ECO:0000259" key="5">
    <source>
        <dbReference type="PROSITE" id="PS50931"/>
    </source>
</evidence>
<dbReference type="Pfam" id="PF00126">
    <property type="entry name" value="HTH_1"/>
    <property type="match status" value="1"/>
</dbReference>
<dbReference type="PANTHER" id="PTHR30346:SF28">
    <property type="entry name" value="HTH-TYPE TRANSCRIPTIONAL REGULATOR CYNR"/>
    <property type="match status" value="1"/>
</dbReference>
<dbReference type="InterPro" id="IPR036390">
    <property type="entry name" value="WH_DNA-bd_sf"/>
</dbReference>
<organism evidence="6 7">
    <name type="scientific">Sulfobacillus harzensis</name>
    <dbReference type="NCBI Taxonomy" id="2729629"/>
    <lineage>
        <taxon>Bacteria</taxon>
        <taxon>Bacillati</taxon>
        <taxon>Bacillota</taxon>
        <taxon>Clostridia</taxon>
        <taxon>Eubacteriales</taxon>
        <taxon>Clostridiales Family XVII. Incertae Sedis</taxon>
        <taxon>Sulfobacillus</taxon>
    </lineage>
</organism>
<feature type="domain" description="HTH lysR-type" evidence="5">
    <location>
        <begin position="5"/>
        <end position="62"/>
    </location>
</feature>
<keyword evidence="4" id="KW-0804">Transcription</keyword>
<dbReference type="GO" id="GO:0003677">
    <property type="term" value="F:DNA binding"/>
    <property type="evidence" value="ECO:0007669"/>
    <property type="project" value="UniProtKB-KW"/>
</dbReference>
<accession>A0A7Y0Q243</accession>
<evidence type="ECO:0000313" key="6">
    <source>
        <dbReference type="EMBL" id="NMP22788.1"/>
    </source>
</evidence>
<dbReference type="Proteomes" id="UP000533476">
    <property type="component" value="Unassembled WGS sequence"/>
</dbReference>
<reference evidence="6 7" key="1">
    <citation type="submission" date="2020-04" db="EMBL/GenBank/DDBJ databases">
        <authorList>
            <person name="Zhang R."/>
            <person name="Schippers A."/>
        </authorList>
    </citation>
    <scope>NUCLEOTIDE SEQUENCE [LARGE SCALE GENOMIC DNA]</scope>
    <source>
        <strain evidence="6 7">DSM 109850</strain>
    </source>
</reference>
<dbReference type="Pfam" id="PF03466">
    <property type="entry name" value="LysR_substrate"/>
    <property type="match status" value="1"/>
</dbReference>
<comment type="caution">
    <text evidence="6">The sequence shown here is derived from an EMBL/GenBank/DDBJ whole genome shotgun (WGS) entry which is preliminary data.</text>
</comment>
<comment type="similarity">
    <text evidence="1">Belongs to the LysR transcriptional regulatory family.</text>
</comment>
<proteinExistence type="inferred from homology"/>
<evidence type="ECO:0000256" key="4">
    <source>
        <dbReference type="ARBA" id="ARBA00023163"/>
    </source>
</evidence>
<dbReference type="SUPFAM" id="SSF46785">
    <property type="entry name" value="Winged helix' DNA-binding domain"/>
    <property type="match status" value="1"/>
</dbReference>
<sequence>MDSMVSLPQLRILVAIAEYGSLSQAAFHLDMTQPAVSRQVQLLEEHVGQRIFDRDAKGTRVRPEAMVLVERARRIVAEVEAFADDLDREMVQGEIKMGIVPTASAHRFPDLYRGLVQRYPGLKIDVHEMYTAQLVEGVRRGSLDLALGSLPMAATDVGISRLWKEELLAIFPANEEKPVQAAEFRDLAARPFVGFAVGHGLSRRVLELFHSQDLQPDVRYEARGIATVIGFVAAGLGVSVVPAPMARIYQQAGLVHAAPLVPRAYREMILIYSPNHLLRRAVRAAVRFMESASQRPV</sequence>
<name>A0A7Y0Q243_9FIRM</name>
<dbReference type="InterPro" id="IPR036388">
    <property type="entry name" value="WH-like_DNA-bd_sf"/>
</dbReference>
<dbReference type="InterPro" id="IPR005119">
    <property type="entry name" value="LysR_subst-bd"/>
</dbReference>
<protein>
    <submittedName>
        <fullName evidence="6">LysR family transcriptional regulator</fullName>
    </submittedName>
</protein>
<evidence type="ECO:0000313" key="7">
    <source>
        <dbReference type="Proteomes" id="UP000533476"/>
    </source>
</evidence>
<keyword evidence="7" id="KW-1185">Reference proteome</keyword>
<dbReference type="CDD" id="cd05466">
    <property type="entry name" value="PBP2_LTTR_substrate"/>
    <property type="match status" value="1"/>
</dbReference>
<dbReference type="InterPro" id="IPR000847">
    <property type="entry name" value="LysR_HTH_N"/>
</dbReference>
<dbReference type="Gene3D" id="3.40.190.10">
    <property type="entry name" value="Periplasmic binding protein-like II"/>
    <property type="match status" value="2"/>
</dbReference>
<keyword evidence="3" id="KW-0238">DNA-binding</keyword>
<dbReference type="GO" id="GO:0003700">
    <property type="term" value="F:DNA-binding transcription factor activity"/>
    <property type="evidence" value="ECO:0007669"/>
    <property type="project" value="InterPro"/>
</dbReference>
<keyword evidence="2" id="KW-0805">Transcription regulation</keyword>
<evidence type="ECO:0000256" key="1">
    <source>
        <dbReference type="ARBA" id="ARBA00009437"/>
    </source>
</evidence>
<dbReference type="GO" id="GO:0032993">
    <property type="term" value="C:protein-DNA complex"/>
    <property type="evidence" value="ECO:0007669"/>
    <property type="project" value="TreeGrafter"/>
</dbReference>
<dbReference type="EMBL" id="JABBVZ010000031">
    <property type="protein sequence ID" value="NMP22788.1"/>
    <property type="molecule type" value="Genomic_DNA"/>
</dbReference>
<dbReference type="PANTHER" id="PTHR30346">
    <property type="entry name" value="TRANSCRIPTIONAL DUAL REGULATOR HCAR-RELATED"/>
    <property type="match status" value="1"/>
</dbReference>
<dbReference type="Gene3D" id="1.10.10.10">
    <property type="entry name" value="Winged helix-like DNA-binding domain superfamily/Winged helix DNA-binding domain"/>
    <property type="match status" value="1"/>
</dbReference>
<dbReference type="PROSITE" id="PS50931">
    <property type="entry name" value="HTH_LYSR"/>
    <property type="match status" value="1"/>
</dbReference>
<gene>
    <name evidence="6" type="ORF">HIJ39_10545</name>
</gene>
<dbReference type="SUPFAM" id="SSF53850">
    <property type="entry name" value="Periplasmic binding protein-like II"/>
    <property type="match status" value="1"/>
</dbReference>
<evidence type="ECO:0000256" key="3">
    <source>
        <dbReference type="ARBA" id="ARBA00023125"/>
    </source>
</evidence>
<evidence type="ECO:0000256" key="2">
    <source>
        <dbReference type="ARBA" id="ARBA00023015"/>
    </source>
</evidence>
<dbReference type="AlphaFoldDB" id="A0A7Y0Q243"/>
<dbReference type="PRINTS" id="PR00039">
    <property type="entry name" value="HTHLYSR"/>
</dbReference>